<reference evidence="9 10" key="1">
    <citation type="submission" date="2020-08" db="EMBL/GenBank/DDBJ databases">
        <title>Aphidius gifuensis genome sequencing and assembly.</title>
        <authorList>
            <person name="Du Z."/>
        </authorList>
    </citation>
    <scope>NUCLEOTIDE SEQUENCE [LARGE SCALE GENOMIC DNA]</scope>
    <source>
        <strain evidence="9">YNYX2018</strain>
        <tissue evidence="9">Adults</tissue>
    </source>
</reference>
<dbReference type="OrthoDB" id="2127950at2759"/>
<keyword evidence="5" id="KW-0238">DNA-binding</keyword>
<dbReference type="Gene3D" id="3.30.310.10">
    <property type="entry name" value="TATA-Binding Protein"/>
    <property type="match status" value="2"/>
</dbReference>
<keyword evidence="10" id="KW-1185">Reference proteome</keyword>
<feature type="compositionally biased region" description="Polar residues" evidence="8">
    <location>
        <begin position="33"/>
        <end position="50"/>
    </location>
</feature>
<dbReference type="GO" id="GO:0006352">
    <property type="term" value="P:DNA-templated transcription initiation"/>
    <property type="evidence" value="ECO:0007669"/>
    <property type="project" value="InterPro"/>
</dbReference>
<comment type="caution">
    <text evidence="9">The sequence shown here is derived from an EMBL/GenBank/DDBJ whole genome shotgun (WGS) entry which is preliminary data.</text>
</comment>
<dbReference type="GO" id="GO:0032991">
    <property type="term" value="C:protein-containing complex"/>
    <property type="evidence" value="ECO:0007669"/>
    <property type="project" value="UniProtKB-ARBA"/>
</dbReference>
<protein>
    <recommendedName>
        <fullName evidence="11">TATA-box-binding protein</fullName>
    </recommendedName>
</protein>
<dbReference type="SUPFAM" id="SSF55945">
    <property type="entry name" value="TATA-box binding protein-like"/>
    <property type="match status" value="2"/>
</dbReference>
<evidence type="ECO:0000256" key="4">
    <source>
        <dbReference type="ARBA" id="ARBA00023015"/>
    </source>
</evidence>
<sequence length="244" mass="27403">MMTTCQSDNELKKLLHSPAKSSNYDKLSMAPPLSTNVPRPSTSQNTNPQLLMTPLAPVGAPPKDEPPEPVVQNVVSTINLGCELDLMKIYARVRAAEYNPARFTGLVMKIISPKTTALIFRSGKMVCTGSRSENDSFLAARKFARIIQKIGFPVKFLDFKIQNMVATCDLKFPIKIEDFTSSHNNFCSYEPELYPGVIYRLVKPRVVLLIFVNGKIVVTGAKTRDDIQNALHQIYRSLKTYRKY</sequence>
<evidence type="ECO:0000256" key="6">
    <source>
        <dbReference type="ARBA" id="ARBA00023163"/>
    </source>
</evidence>
<dbReference type="InterPro" id="IPR012295">
    <property type="entry name" value="TBP_dom_sf"/>
</dbReference>
<organism evidence="9 10">
    <name type="scientific">Aphidius gifuensis</name>
    <name type="common">Parasitoid wasp</name>
    <dbReference type="NCBI Taxonomy" id="684658"/>
    <lineage>
        <taxon>Eukaryota</taxon>
        <taxon>Metazoa</taxon>
        <taxon>Ecdysozoa</taxon>
        <taxon>Arthropoda</taxon>
        <taxon>Hexapoda</taxon>
        <taxon>Insecta</taxon>
        <taxon>Pterygota</taxon>
        <taxon>Neoptera</taxon>
        <taxon>Endopterygota</taxon>
        <taxon>Hymenoptera</taxon>
        <taxon>Apocrita</taxon>
        <taxon>Ichneumonoidea</taxon>
        <taxon>Braconidae</taxon>
        <taxon>Aphidiinae</taxon>
        <taxon>Aphidius</taxon>
    </lineage>
</organism>
<feature type="region of interest" description="Disordered" evidence="8">
    <location>
        <begin position="1"/>
        <end position="67"/>
    </location>
</feature>
<dbReference type="FunFam" id="3.30.310.10:FF:000005">
    <property type="entry name" value="TATA box-binding protein-like 1"/>
    <property type="match status" value="1"/>
</dbReference>
<keyword evidence="7" id="KW-0539">Nucleus</keyword>
<gene>
    <name evidence="9" type="ORF">HCN44_011163</name>
</gene>
<evidence type="ECO:0000256" key="8">
    <source>
        <dbReference type="SAM" id="MobiDB-lite"/>
    </source>
</evidence>
<evidence type="ECO:0000256" key="1">
    <source>
        <dbReference type="ARBA" id="ARBA00004123"/>
    </source>
</evidence>
<dbReference type="GO" id="GO:0042797">
    <property type="term" value="P:tRNA transcription by RNA polymerase III"/>
    <property type="evidence" value="ECO:0007669"/>
    <property type="project" value="UniProtKB-ARBA"/>
</dbReference>
<keyword evidence="3" id="KW-0677">Repeat</keyword>
<proteinExistence type="inferred from homology"/>
<dbReference type="InterPro" id="IPR033710">
    <property type="entry name" value="TBP_eukaryotic"/>
</dbReference>
<dbReference type="InterPro" id="IPR000814">
    <property type="entry name" value="TBP"/>
</dbReference>
<dbReference type="AlphaFoldDB" id="A0A834XZ95"/>
<evidence type="ECO:0000313" key="9">
    <source>
        <dbReference type="EMBL" id="KAF7993894.1"/>
    </source>
</evidence>
<evidence type="ECO:0000313" key="10">
    <source>
        <dbReference type="Proteomes" id="UP000639338"/>
    </source>
</evidence>
<comment type="similarity">
    <text evidence="2">Belongs to the TBP family.</text>
</comment>
<dbReference type="Pfam" id="PF00352">
    <property type="entry name" value="TBP"/>
    <property type="match status" value="2"/>
</dbReference>
<dbReference type="GO" id="GO:0001092">
    <property type="term" value="F:TFIIA-class transcription factor complex binding"/>
    <property type="evidence" value="ECO:0007669"/>
    <property type="project" value="UniProtKB-ARBA"/>
</dbReference>
<dbReference type="Proteomes" id="UP000639338">
    <property type="component" value="Unassembled WGS sequence"/>
</dbReference>
<dbReference type="GO" id="GO:0000992">
    <property type="term" value="F:RNA polymerase III cis-regulatory region sequence-specific DNA binding"/>
    <property type="evidence" value="ECO:0007669"/>
    <property type="project" value="UniProtKB-ARBA"/>
</dbReference>
<name>A0A834XZ95_APHGI</name>
<evidence type="ECO:0008006" key="11">
    <source>
        <dbReference type="Google" id="ProtNLM"/>
    </source>
</evidence>
<keyword evidence="4" id="KW-0805">Transcription regulation</keyword>
<dbReference type="EMBL" id="JACMRX010000003">
    <property type="protein sequence ID" value="KAF7993894.1"/>
    <property type="molecule type" value="Genomic_DNA"/>
</dbReference>
<dbReference type="PRINTS" id="PR00686">
    <property type="entry name" value="TIFACTORIID"/>
</dbReference>
<dbReference type="GO" id="GO:0000978">
    <property type="term" value="F:RNA polymerase II cis-regulatory region sequence-specific DNA binding"/>
    <property type="evidence" value="ECO:0007669"/>
    <property type="project" value="UniProtKB-ARBA"/>
</dbReference>
<evidence type="ECO:0000256" key="3">
    <source>
        <dbReference type="ARBA" id="ARBA00022737"/>
    </source>
</evidence>
<comment type="subcellular location">
    <subcellularLocation>
        <location evidence="1">Nucleus</location>
    </subcellularLocation>
</comment>
<dbReference type="HAMAP" id="MF_00408">
    <property type="entry name" value="TATA_bind_prot_arch"/>
    <property type="match status" value="1"/>
</dbReference>
<dbReference type="CDD" id="cd04516">
    <property type="entry name" value="TBP_eukaryotes"/>
    <property type="match status" value="1"/>
</dbReference>
<accession>A0A834XZ95</accession>
<evidence type="ECO:0000256" key="2">
    <source>
        <dbReference type="ARBA" id="ARBA00005560"/>
    </source>
</evidence>
<evidence type="ECO:0000256" key="7">
    <source>
        <dbReference type="ARBA" id="ARBA00023242"/>
    </source>
</evidence>
<dbReference type="PANTHER" id="PTHR10126">
    <property type="entry name" value="TATA-BOX BINDING PROTEIN"/>
    <property type="match status" value="1"/>
</dbReference>
<keyword evidence="6" id="KW-0804">Transcription</keyword>
<dbReference type="FunFam" id="3.30.310.10:FF:000002">
    <property type="entry name" value="TATA-box-binding protein 2"/>
    <property type="match status" value="1"/>
</dbReference>
<dbReference type="GO" id="GO:0005634">
    <property type="term" value="C:nucleus"/>
    <property type="evidence" value="ECO:0007669"/>
    <property type="project" value="UniProtKB-SubCell"/>
</dbReference>
<evidence type="ECO:0000256" key="5">
    <source>
        <dbReference type="ARBA" id="ARBA00023125"/>
    </source>
</evidence>